<reference evidence="1 2" key="1">
    <citation type="submission" date="2019-11" db="EMBL/GenBank/DDBJ databases">
        <authorList>
            <person name="He Y."/>
        </authorList>
    </citation>
    <scope>NUCLEOTIDE SEQUENCE [LARGE SCALE GENOMIC DNA]</scope>
    <source>
        <strain evidence="1 2">SCSIO 58843</strain>
    </source>
</reference>
<dbReference type="EMBL" id="CP045851">
    <property type="protein sequence ID" value="QGG96564.1"/>
    <property type="molecule type" value="Genomic_DNA"/>
</dbReference>
<dbReference type="Gene3D" id="3.40.50.150">
    <property type="entry name" value="Vaccinia Virus protein VP39"/>
    <property type="match status" value="1"/>
</dbReference>
<dbReference type="SUPFAM" id="SSF53335">
    <property type="entry name" value="S-adenosyl-L-methionine-dependent methyltransferases"/>
    <property type="match status" value="1"/>
</dbReference>
<sequence length="168" mass="17976">MVSLPAAARGVIDPWATGPIDEQLSLRGRIFRGTLDGAVLVVAGADGGADDGAYDHVVSIARLASVDDPAAEIDRLVALLAEDGWLTVVEPSLGVGATAMAQRRAATVAHERTGWWIDRDVPADLRARGLVVTDLERFPMPVSSPVLRPWVVARARRRRPVPFEGVAR</sequence>
<evidence type="ECO:0008006" key="3">
    <source>
        <dbReference type="Google" id="ProtNLM"/>
    </source>
</evidence>
<accession>A0A5Q2RM64</accession>
<dbReference type="Proteomes" id="UP000334019">
    <property type="component" value="Chromosome"/>
</dbReference>
<proteinExistence type="predicted"/>
<dbReference type="KEGG" id="atq:GH723_16460"/>
<gene>
    <name evidence="1" type="ORF">GH723_16460</name>
</gene>
<dbReference type="AlphaFoldDB" id="A0A5Q2RM64"/>
<dbReference type="InterPro" id="IPR029063">
    <property type="entry name" value="SAM-dependent_MTases_sf"/>
</dbReference>
<keyword evidence="2" id="KW-1185">Reference proteome</keyword>
<protein>
    <recommendedName>
        <fullName evidence="3">Class I SAM-dependent methyltransferase</fullName>
    </recommendedName>
</protein>
<organism evidence="1 2">
    <name type="scientific">Actinomarinicola tropica</name>
    <dbReference type="NCBI Taxonomy" id="2789776"/>
    <lineage>
        <taxon>Bacteria</taxon>
        <taxon>Bacillati</taxon>
        <taxon>Actinomycetota</taxon>
        <taxon>Acidimicrobiia</taxon>
        <taxon>Acidimicrobiales</taxon>
        <taxon>Iamiaceae</taxon>
        <taxon>Actinomarinicola</taxon>
    </lineage>
</organism>
<evidence type="ECO:0000313" key="1">
    <source>
        <dbReference type="EMBL" id="QGG96564.1"/>
    </source>
</evidence>
<name>A0A5Q2RM64_9ACTN</name>
<dbReference type="RefSeq" id="WP_153760668.1">
    <property type="nucleotide sequence ID" value="NZ_CP045851.1"/>
</dbReference>
<evidence type="ECO:0000313" key="2">
    <source>
        <dbReference type="Proteomes" id="UP000334019"/>
    </source>
</evidence>